<feature type="repeat" description="WD" evidence="4">
    <location>
        <begin position="122"/>
        <end position="163"/>
    </location>
</feature>
<dbReference type="InterPro" id="IPR001680">
    <property type="entry name" value="WD40_rpt"/>
</dbReference>
<dbReference type="AlphaFoldDB" id="A0A4E0RCP0"/>
<dbReference type="InterPro" id="IPR020472">
    <property type="entry name" value="WD40_PAC1"/>
</dbReference>
<evidence type="ECO:0000313" key="7">
    <source>
        <dbReference type="EMBL" id="THD24154.1"/>
    </source>
</evidence>
<dbReference type="GO" id="GO:0005814">
    <property type="term" value="C:centriole"/>
    <property type="evidence" value="ECO:0007669"/>
    <property type="project" value="TreeGrafter"/>
</dbReference>
<organism evidence="7 8">
    <name type="scientific">Fasciola hepatica</name>
    <name type="common">Liver fluke</name>
    <dbReference type="NCBI Taxonomy" id="6192"/>
    <lineage>
        <taxon>Eukaryota</taxon>
        <taxon>Metazoa</taxon>
        <taxon>Spiralia</taxon>
        <taxon>Lophotrochozoa</taxon>
        <taxon>Platyhelminthes</taxon>
        <taxon>Trematoda</taxon>
        <taxon>Digenea</taxon>
        <taxon>Plagiorchiida</taxon>
        <taxon>Echinostomata</taxon>
        <taxon>Echinostomatoidea</taxon>
        <taxon>Fasciolidae</taxon>
        <taxon>Fasciola</taxon>
    </lineage>
</organism>
<dbReference type="InterPro" id="IPR015943">
    <property type="entry name" value="WD40/YVTN_repeat-like_dom_sf"/>
</dbReference>
<dbReference type="GO" id="GO:0060271">
    <property type="term" value="P:cilium assembly"/>
    <property type="evidence" value="ECO:0007669"/>
    <property type="project" value="TreeGrafter"/>
</dbReference>
<keyword evidence="2" id="KW-0677">Repeat</keyword>
<feature type="repeat" description="WD" evidence="4">
    <location>
        <begin position="48"/>
        <end position="79"/>
    </location>
</feature>
<dbReference type="PROSITE" id="PS00028">
    <property type="entry name" value="ZINC_FINGER_C2H2_1"/>
    <property type="match status" value="1"/>
</dbReference>
<sequence length="322" mass="35141">MSMSIGSDVADGRLIVSSSDDKTIKLWDCENQVCVHTFHETDGFAAHLDFHPSGNCFASGGTNSSVKLWDLRMNRLLQHYDAHTAAVHKVSCHPNGHFLLSASEDSTLKMFDLLEGRPLYTLQGHAGPVTAAVFSASGDHFASGGSDEQVFLWKTNFDNYINDATSKDITCRVNGHRASEEGTRRSGSRPPKKPSVVVEPYSQIERANGALDCTIQSNNRGDQLIAQEDPNKAATASIQCHHQPHRTTGASAPSYLPLPSTVNITGTATNLSEQVSNDRQNIPPPLNTTLEHILSQLDILTQTVSILEQRLTLVENRAKTRT</sequence>
<dbReference type="SUPFAM" id="SSF50978">
    <property type="entry name" value="WD40 repeat-like"/>
    <property type="match status" value="1"/>
</dbReference>
<dbReference type="PRINTS" id="PR00320">
    <property type="entry name" value="GPROTEINBRPT"/>
</dbReference>
<dbReference type="Gene3D" id="2.130.10.10">
    <property type="entry name" value="YVTN repeat-like/Quinoprotein amine dehydrogenase"/>
    <property type="match status" value="1"/>
</dbReference>
<feature type="repeat" description="WD" evidence="4">
    <location>
        <begin position="11"/>
        <end position="37"/>
    </location>
</feature>
<evidence type="ECO:0000256" key="4">
    <source>
        <dbReference type="PROSITE-ProRule" id="PRU00221"/>
    </source>
</evidence>
<evidence type="ECO:0000256" key="3">
    <source>
        <dbReference type="ARBA" id="ARBA00037984"/>
    </source>
</evidence>
<dbReference type="PROSITE" id="PS50082">
    <property type="entry name" value="WD_REPEATS_2"/>
    <property type="match status" value="4"/>
</dbReference>
<feature type="repeat" description="WD" evidence="4">
    <location>
        <begin position="80"/>
        <end position="121"/>
    </location>
</feature>
<dbReference type="PANTHER" id="PTHR44019">
    <property type="entry name" value="WD REPEAT-CONTAINING PROTEIN 55"/>
    <property type="match status" value="1"/>
</dbReference>
<dbReference type="PROSITE" id="PS50294">
    <property type="entry name" value="WD_REPEATS_REGION"/>
    <property type="match status" value="2"/>
</dbReference>
<dbReference type="EMBL" id="JXXN02001754">
    <property type="protein sequence ID" value="THD24154.1"/>
    <property type="molecule type" value="Genomic_DNA"/>
</dbReference>
<protein>
    <submittedName>
        <fullName evidence="7">POC1 centriolar protein A</fullName>
    </submittedName>
</protein>
<dbReference type="InterPro" id="IPR050505">
    <property type="entry name" value="WDR55/POC1"/>
</dbReference>
<dbReference type="InterPro" id="IPR036322">
    <property type="entry name" value="WD40_repeat_dom_sf"/>
</dbReference>
<dbReference type="Proteomes" id="UP000230066">
    <property type="component" value="Unassembled WGS sequence"/>
</dbReference>
<gene>
    <name evidence="7" type="ORF">D915_004977</name>
</gene>
<keyword evidence="8" id="KW-1185">Reference proteome</keyword>
<keyword evidence="1 4" id="KW-0853">WD repeat</keyword>
<evidence type="ECO:0000256" key="5">
    <source>
        <dbReference type="SAM" id="MobiDB-lite"/>
    </source>
</evidence>
<comment type="similarity">
    <text evidence="3">Belongs to the WD repeat POC1 family.</text>
</comment>
<dbReference type="SMART" id="SM00320">
    <property type="entry name" value="WD40"/>
    <property type="match status" value="4"/>
</dbReference>
<comment type="caution">
    <text evidence="7">The sequence shown here is derived from an EMBL/GenBank/DDBJ whole genome shotgun (WGS) entry which is preliminary data.</text>
</comment>
<evidence type="ECO:0000256" key="1">
    <source>
        <dbReference type="ARBA" id="ARBA00022574"/>
    </source>
</evidence>
<dbReference type="InterPro" id="IPR013087">
    <property type="entry name" value="Znf_C2H2_type"/>
</dbReference>
<dbReference type="Pfam" id="PF00400">
    <property type="entry name" value="WD40"/>
    <property type="match status" value="4"/>
</dbReference>
<feature type="region of interest" description="Disordered" evidence="5">
    <location>
        <begin position="173"/>
        <end position="196"/>
    </location>
</feature>
<accession>A0A4E0RCP0</accession>
<feature type="domain" description="C2H2-type" evidence="6">
    <location>
        <begin position="29"/>
        <end position="51"/>
    </location>
</feature>
<evidence type="ECO:0000256" key="2">
    <source>
        <dbReference type="ARBA" id="ARBA00022737"/>
    </source>
</evidence>
<evidence type="ECO:0000313" key="8">
    <source>
        <dbReference type="Proteomes" id="UP000230066"/>
    </source>
</evidence>
<evidence type="ECO:0000259" key="6">
    <source>
        <dbReference type="PROSITE" id="PS00028"/>
    </source>
</evidence>
<dbReference type="PANTHER" id="PTHR44019:SF8">
    <property type="entry name" value="POC1 CENTRIOLAR PROTEIN HOMOLOG"/>
    <property type="match status" value="1"/>
</dbReference>
<proteinExistence type="inferred from homology"/>
<dbReference type="GO" id="GO:0036064">
    <property type="term" value="C:ciliary basal body"/>
    <property type="evidence" value="ECO:0007669"/>
    <property type="project" value="TreeGrafter"/>
</dbReference>
<name>A0A4E0RCP0_FASHE</name>
<reference evidence="7" key="1">
    <citation type="submission" date="2019-03" db="EMBL/GenBank/DDBJ databases">
        <title>Improved annotation for the trematode Fasciola hepatica.</title>
        <authorList>
            <person name="Choi Y.-J."/>
            <person name="Martin J."/>
            <person name="Mitreva M."/>
        </authorList>
    </citation>
    <scope>NUCLEOTIDE SEQUENCE [LARGE SCALE GENOMIC DNA]</scope>
</reference>